<evidence type="ECO:0000313" key="3">
    <source>
        <dbReference type="Proteomes" id="UP001595816"/>
    </source>
</evidence>
<comment type="caution">
    <text evidence="2">The sequence shown here is derived from an EMBL/GenBank/DDBJ whole genome shotgun (WGS) entry which is preliminary data.</text>
</comment>
<dbReference type="Proteomes" id="UP001595816">
    <property type="component" value="Unassembled WGS sequence"/>
</dbReference>
<evidence type="ECO:0000313" key="2">
    <source>
        <dbReference type="EMBL" id="MFC4135749.1"/>
    </source>
</evidence>
<gene>
    <name evidence="2" type="ORF">ACFOZ4_34490</name>
</gene>
<proteinExistence type="predicted"/>
<dbReference type="RefSeq" id="WP_253760729.1">
    <property type="nucleotide sequence ID" value="NZ_JAMZDZ010000001.1"/>
</dbReference>
<protein>
    <submittedName>
        <fullName evidence="2">Uncharacterized protein</fullName>
    </submittedName>
</protein>
<dbReference type="EMBL" id="JBHSAY010000024">
    <property type="protein sequence ID" value="MFC4135749.1"/>
    <property type="molecule type" value="Genomic_DNA"/>
</dbReference>
<feature type="transmembrane region" description="Helical" evidence="1">
    <location>
        <begin position="20"/>
        <end position="40"/>
    </location>
</feature>
<feature type="transmembrane region" description="Helical" evidence="1">
    <location>
        <begin position="61"/>
        <end position="79"/>
    </location>
</feature>
<name>A0ABV8M101_9ACTN</name>
<keyword evidence="3" id="KW-1185">Reference proteome</keyword>
<accession>A0ABV8M101</accession>
<keyword evidence="1" id="KW-1133">Transmembrane helix</keyword>
<feature type="transmembrane region" description="Helical" evidence="1">
    <location>
        <begin position="99"/>
        <end position="118"/>
    </location>
</feature>
<keyword evidence="1" id="KW-0812">Transmembrane</keyword>
<organism evidence="2 3">
    <name type="scientific">Hamadaea flava</name>
    <dbReference type="NCBI Taxonomy" id="1742688"/>
    <lineage>
        <taxon>Bacteria</taxon>
        <taxon>Bacillati</taxon>
        <taxon>Actinomycetota</taxon>
        <taxon>Actinomycetes</taxon>
        <taxon>Micromonosporales</taxon>
        <taxon>Micromonosporaceae</taxon>
        <taxon>Hamadaea</taxon>
    </lineage>
</organism>
<sequence length="167" mass="17769">MRHGAKAELTASVAIESAPAPWTGALIPLGGIVFVAVRAATRRVVTAPRWAFCTRCRSLRYLRMAAGFVLIGLMLAFLVVGLDAADTSYAGPAEHRSSWWAFAVALLAGVAGWIILVVSRWQSIARARLSRDGLSVDVRKPSVEFAAAVEAMWAPNTGTLPAVARPA</sequence>
<keyword evidence="1" id="KW-0472">Membrane</keyword>
<reference evidence="3" key="1">
    <citation type="journal article" date="2019" name="Int. J. Syst. Evol. Microbiol.">
        <title>The Global Catalogue of Microorganisms (GCM) 10K type strain sequencing project: providing services to taxonomists for standard genome sequencing and annotation.</title>
        <authorList>
            <consortium name="The Broad Institute Genomics Platform"/>
            <consortium name="The Broad Institute Genome Sequencing Center for Infectious Disease"/>
            <person name="Wu L."/>
            <person name="Ma J."/>
        </authorList>
    </citation>
    <scope>NUCLEOTIDE SEQUENCE [LARGE SCALE GENOMIC DNA]</scope>
    <source>
        <strain evidence="3">CGMCC 4.7289</strain>
    </source>
</reference>
<evidence type="ECO:0000256" key="1">
    <source>
        <dbReference type="SAM" id="Phobius"/>
    </source>
</evidence>